<proteinExistence type="predicted"/>
<dbReference type="KEGG" id="cpoi:OE229_07015"/>
<dbReference type="EMBL" id="CP106879">
    <property type="protein sequence ID" value="UYC82207.1"/>
    <property type="molecule type" value="Genomic_DNA"/>
</dbReference>
<organism evidence="1 2">
    <name type="scientific">Curtobacterium poinsettiae</name>
    <dbReference type="NCBI Taxonomy" id="159612"/>
    <lineage>
        <taxon>Bacteria</taxon>
        <taxon>Bacillati</taxon>
        <taxon>Actinomycetota</taxon>
        <taxon>Actinomycetes</taxon>
        <taxon>Micrococcales</taxon>
        <taxon>Microbacteriaceae</taxon>
        <taxon>Curtobacterium</taxon>
    </lineage>
</organism>
<evidence type="ECO:0000313" key="1">
    <source>
        <dbReference type="EMBL" id="UYC82207.1"/>
    </source>
</evidence>
<dbReference type="Pfam" id="PF20317">
    <property type="entry name" value="HTH_60"/>
    <property type="match status" value="1"/>
</dbReference>
<evidence type="ECO:0000313" key="2">
    <source>
        <dbReference type="Proteomes" id="UP001062223"/>
    </source>
</evidence>
<dbReference type="InterPro" id="IPR046930">
    <property type="entry name" value="HTH_60"/>
</dbReference>
<sequence length="147" mass="15738">MTNQQSVSEELRGFVERNQISYHSLAAITSIEADTLRAFADASPEGLTRPQSGSLSLDEGERVSMLVSQLTAIREIPDSDRVEGILAALTQTYGFTIPALAALLGVEQSSLESLSESFDSVPEASRTALAVRLTFLVNAINLAGPRL</sequence>
<accession>A0A9Q9T4S4</accession>
<dbReference type="Proteomes" id="UP001062223">
    <property type="component" value="Chromosome"/>
</dbReference>
<reference evidence="1" key="1">
    <citation type="submission" date="2022-09" db="EMBL/GenBank/DDBJ databases">
        <title>Taxonomy of Curtobacterium flaccumfaciens.</title>
        <authorList>
            <person name="Osdaghi E."/>
            <person name="Taghavi S.M."/>
            <person name="Hamidizade M."/>
            <person name="Abachi H."/>
            <person name="Fazliarab A."/>
            <person name="Baeyen S."/>
            <person name="Portier P."/>
            <person name="Van Vaerenbergh J."/>
            <person name="Jacques M.-A."/>
        </authorList>
    </citation>
    <scope>NUCLEOTIDE SEQUENCE</scope>
    <source>
        <strain evidence="1">AGQB46</strain>
    </source>
</reference>
<protein>
    <submittedName>
        <fullName evidence="1">Uncharacterized protein</fullName>
    </submittedName>
</protein>
<dbReference type="RefSeq" id="WP_262137159.1">
    <property type="nucleotide sequence ID" value="NZ_CP106879.1"/>
</dbReference>
<dbReference type="AlphaFoldDB" id="A0A9Q9T4S4"/>
<name>A0A9Q9T4S4_9MICO</name>
<gene>
    <name evidence="1" type="ORF">OE229_07015</name>
</gene>